<dbReference type="InterPro" id="IPR019026">
    <property type="entry name" value="Peptidase_M64_IgA"/>
</dbReference>
<evidence type="ECO:0000313" key="2">
    <source>
        <dbReference type="Proteomes" id="UP000474175"/>
    </source>
</evidence>
<keyword evidence="2" id="KW-1185">Reference proteome</keyword>
<dbReference type="InterPro" id="IPR024079">
    <property type="entry name" value="MetalloPept_cat_dom_sf"/>
</dbReference>
<evidence type="ECO:0000313" key="1">
    <source>
        <dbReference type="EMBL" id="NDU97515.1"/>
    </source>
</evidence>
<proteinExistence type="predicted"/>
<dbReference type="Proteomes" id="UP000474175">
    <property type="component" value="Unassembled WGS sequence"/>
</dbReference>
<dbReference type="AlphaFoldDB" id="A0A6L9LAB0"/>
<sequence>MKTIALVWLIVQLPAYLLAQSDFVFPVDTLVKTGPISNRINICLLPDGYQASEMTKFRSDAQLFVNSLQSSAPFTQYKAYLNVFLIRVPSNQSGASHAGTASDEPFGQPIETIDNYFGSQFDTYGIHRLVTVNNYTRVTNVLATNLPDYDMVVVLVNSPYYGGSGGGISVATTHPSSGEIAIHEIGHSFVSLADEYWAGPQYASERLNMTQNPNPASIRWKDWLNAPPIGIFQHPVAGWYKPTSYNCKMEALGLPFCAVCREGFTNRILDLVHPVDEVLPHNDAPLTLTIPTKFSIKTVRPDPNTLHIDWLLNGQLIDQQNEMVTLDPAALQAGQTYQLSARILDTTAFIRSTDHANLHRQTVNWTIQRGCLVNISQRAGDWHDPTLWSCGSVPTSTSQVIIAHKVRISIADASAYQVRFEGDGHINYVEPRRLWLAN</sequence>
<comment type="caution">
    <text evidence="1">The sequence shown here is derived from an EMBL/GenBank/DDBJ whole genome shotgun (WGS) entry which is preliminary data.</text>
</comment>
<organism evidence="1 2">
    <name type="scientific">Spirosoma terrae</name>
    <dbReference type="NCBI Taxonomy" id="1968276"/>
    <lineage>
        <taxon>Bacteria</taxon>
        <taxon>Pseudomonadati</taxon>
        <taxon>Bacteroidota</taxon>
        <taxon>Cytophagia</taxon>
        <taxon>Cytophagales</taxon>
        <taxon>Cytophagaceae</taxon>
        <taxon>Spirosoma</taxon>
    </lineage>
</organism>
<accession>A0A6L9LAB0</accession>
<reference evidence="1 2" key="1">
    <citation type="submission" date="2020-02" db="EMBL/GenBank/DDBJ databases">
        <title>Draft genome sequence of two Spirosoma agri KCTC 52727 and Spirosoma terrae KCTC 52035.</title>
        <authorList>
            <person name="Rojas J."/>
            <person name="Ambika Manirajan B."/>
            <person name="Suarez C."/>
            <person name="Ratering S."/>
            <person name="Schnell S."/>
        </authorList>
    </citation>
    <scope>NUCLEOTIDE SEQUENCE [LARGE SCALE GENOMIC DNA]</scope>
    <source>
        <strain evidence="1 2">KCTC 52035</strain>
    </source>
</reference>
<dbReference type="EMBL" id="JAAFZH010000011">
    <property type="protein sequence ID" value="NDU97515.1"/>
    <property type="molecule type" value="Genomic_DNA"/>
</dbReference>
<dbReference type="Gene3D" id="3.40.390.10">
    <property type="entry name" value="Collagenase (Catalytic Domain)"/>
    <property type="match status" value="1"/>
</dbReference>
<name>A0A6L9LAB0_9BACT</name>
<dbReference type="Pfam" id="PF09471">
    <property type="entry name" value="Peptidase_M64"/>
    <property type="match status" value="1"/>
</dbReference>
<gene>
    <name evidence="1" type="ORF">GK108_21710</name>
</gene>
<dbReference type="GO" id="GO:0008237">
    <property type="term" value="F:metallopeptidase activity"/>
    <property type="evidence" value="ECO:0007669"/>
    <property type="project" value="InterPro"/>
</dbReference>
<protein>
    <submittedName>
        <fullName evidence="1">Peptidase M64</fullName>
    </submittedName>
</protein>
<dbReference type="RefSeq" id="WP_163953023.1">
    <property type="nucleotide sequence ID" value="NZ_JAAFZH010000011.1"/>
</dbReference>